<feature type="domain" description="HAMP" evidence="3">
    <location>
        <begin position="374"/>
        <end position="427"/>
    </location>
</feature>
<dbReference type="Gene3D" id="1.10.3210.10">
    <property type="entry name" value="Hypothetical protein af1432"/>
    <property type="match status" value="2"/>
</dbReference>
<dbReference type="InterPro" id="IPR006195">
    <property type="entry name" value="aa-tRNA-synth_II"/>
</dbReference>
<dbReference type="EMBL" id="JAEDAK010000016">
    <property type="protein sequence ID" value="MBH9578897.1"/>
    <property type="molecule type" value="Genomic_DNA"/>
</dbReference>
<proteinExistence type="predicted"/>
<sequence length="951" mass="106525">MSPSPLMQRLRARLHRGLGLRLWLASLVVACMALMASLQLGINVWMARDRFAQEAQRSAQAASVLIEERTRRLLQPSSSVVRQLGFDPISSADSLAERLSRSYVLTAELEANALLAALYVGYDNGDFILARPLRNEAERQQFQTLPEARYLLQSMTVGADGRALGRYHELDEQMQMLRTRELPDYRFDPRTRPWWAAALQAPGMAISPPYLFFTTRSPGLTLSQRSRAGGAVVGADLLLSDLARTLGTQRLTPGTQLALVDAQQRVLAYSEPHRQVLQEGERLSLAGLGELGQQALPALARLAPGRAHTDETAAEPWVGIRVPFDVGLGPHLQLMAVTPLEELVAPARARAHRARWIAVGLALLLLPIGWWAGSTLARRLDRLSQRTERLVRFDFATTPMRQSRVREVNQLHQAIEHMGRTIEAFLRLSQQMASEPETERMLQQVLEQLVQATHCDGAQVCLWDYQAQQMQHAAQAGGLLAPLPAQFAHPHPPRELPAGREQLPLELHGRDGRLQGLLLLEFPAHDEHEDPAFLHFARQLSGMLALAIETRQLIKAQRQLFDAVIRLMADAIDAKSPYTGGHCERVPQLAIALVDRLCAEAQGPYAGYQLSEAERYAFRLGAWLHDCGKVTSPEHIVDKATKLELIHNRIHEIRTRFELLHRDATIAQLRGELSPEQLAERHAQLQQDYAFVASCNVGGEFMADAAIERLHRIAAQTWQRHFDDRLGLSAEEARRLAEARPEPPTLPATEPLLADRPEHIVPWGAQRPPVAAADPRNRYGFDMQLPAQQQHQGELHNLSVRRGTLTDEDRFKINDHIVQTYIMLKGLPWPAELERVPELAATHHEKLDGKGYPRKLGAGQLTVEDRVMALADVFEALTAADRPYKAPKTLTETLKIMAFMCKDQHLDTELFRYFLHSRLWDEFAAQFMQPGQRDAVDVAAIEALLPPPAGT</sequence>
<dbReference type="GO" id="GO:0008081">
    <property type="term" value="F:phosphoric diester hydrolase activity"/>
    <property type="evidence" value="ECO:0007669"/>
    <property type="project" value="UniProtKB-ARBA"/>
</dbReference>
<protein>
    <submittedName>
        <fullName evidence="5">HD domain-containing protein</fullName>
    </submittedName>
</protein>
<dbReference type="PROSITE" id="PS50862">
    <property type="entry name" value="AA_TRNA_LIGASE_II"/>
    <property type="match status" value="1"/>
</dbReference>
<dbReference type="Gene3D" id="3.30.450.40">
    <property type="match status" value="1"/>
</dbReference>
<dbReference type="GO" id="GO:0016020">
    <property type="term" value="C:membrane"/>
    <property type="evidence" value="ECO:0007669"/>
    <property type="project" value="InterPro"/>
</dbReference>
<dbReference type="SUPFAM" id="SSF109604">
    <property type="entry name" value="HD-domain/PDEase-like"/>
    <property type="match status" value="2"/>
</dbReference>
<dbReference type="PANTHER" id="PTHR45228:SF5">
    <property type="entry name" value="CYCLIC DI-GMP PHOSPHODIESTERASE VC_1348-RELATED"/>
    <property type="match status" value="1"/>
</dbReference>
<dbReference type="Proteomes" id="UP000613266">
    <property type="component" value="Unassembled WGS sequence"/>
</dbReference>
<dbReference type="Pfam" id="PF13487">
    <property type="entry name" value="HD_5"/>
    <property type="match status" value="1"/>
</dbReference>
<gene>
    <name evidence="5" type="ORF">I7X39_18555</name>
</gene>
<dbReference type="PROSITE" id="PS50885">
    <property type="entry name" value="HAMP"/>
    <property type="match status" value="1"/>
</dbReference>
<dbReference type="PROSITE" id="PS51832">
    <property type="entry name" value="HD_GYP"/>
    <property type="match status" value="1"/>
</dbReference>
<feature type="domain" description="Aminoacyl-transfer RNA synthetases class-II family profile" evidence="2">
    <location>
        <begin position="389"/>
        <end position="887"/>
    </location>
</feature>
<dbReference type="Gene3D" id="3.30.450.20">
    <property type="entry name" value="PAS domain"/>
    <property type="match status" value="2"/>
</dbReference>
<reference evidence="5" key="1">
    <citation type="submission" date="2020-12" db="EMBL/GenBank/DDBJ databases">
        <title>The genome sequence of Inhella sp. 1Y17.</title>
        <authorList>
            <person name="Liu Y."/>
        </authorList>
    </citation>
    <scope>NUCLEOTIDE SEQUENCE</scope>
    <source>
        <strain evidence="5">1Y17</strain>
    </source>
</reference>
<organism evidence="5 6">
    <name type="scientific">Inhella proteolytica</name>
    <dbReference type="NCBI Taxonomy" id="2795029"/>
    <lineage>
        <taxon>Bacteria</taxon>
        <taxon>Pseudomonadati</taxon>
        <taxon>Pseudomonadota</taxon>
        <taxon>Betaproteobacteria</taxon>
        <taxon>Burkholderiales</taxon>
        <taxon>Sphaerotilaceae</taxon>
        <taxon>Inhella</taxon>
    </lineage>
</organism>
<evidence type="ECO:0000313" key="5">
    <source>
        <dbReference type="EMBL" id="MBH9578897.1"/>
    </source>
</evidence>
<dbReference type="AlphaFoldDB" id="A0A931NFK7"/>
<feature type="transmembrane region" description="Helical" evidence="1">
    <location>
        <begin position="20"/>
        <end position="42"/>
    </location>
</feature>
<keyword evidence="6" id="KW-1185">Reference proteome</keyword>
<evidence type="ECO:0000259" key="4">
    <source>
        <dbReference type="PROSITE" id="PS51832"/>
    </source>
</evidence>
<dbReference type="CDD" id="cd18773">
    <property type="entry name" value="PDC1_HK_sensor"/>
    <property type="match status" value="1"/>
</dbReference>
<dbReference type="InterPro" id="IPR003607">
    <property type="entry name" value="HD/PDEase_dom"/>
</dbReference>
<evidence type="ECO:0000313" key="6">
    <source>
        <dbReference type="Proteomes" id="UP000613266"/>
    </source>
</evidence>
<keyword evidence="1" id="KW-0472">Membrane</keyword>
<dbReference type="InterPro" id="IPR029016">
    <property type="entry name" value="GAF-like_dom_sf"/>
</dbReference>
<keyword evidence="1" id="KW-0812">Transmembrane</keyword>
<evidence type="ECO:0000259" key="2">
    <source>
        <dbReference type="PROSITE" id="PS50862"/>
    </source>
</evidence>
<comment type="caution">
    <text evidence="5">The sequence shown here is derived from an EMBL/GenBank/DDBJ whole genome shotgun (WGS) entry which is preliminary data.</text>
</comment>
<dbReference type="PANTHER" id="PTHR45228">
    <property type="entry name" value="CYCLIC DI-GMP PHOSPHODIESTERASE TM_0186-RELATED"/>
    <property type="match status" value="1"/>
</dbReference>
<dbReference type="CDD" id="cd00077">
    <property type="entry name" value="HDc"/>
    <property type="match status" value="2"/>
</dbReference>
<dbReference type="InterPro" id="IPR052020">
    <property type="entry name" value="Cyclic_di-GMP/3'3'-cGAMP_PDE"/>
</dbReference>
<feature type="domain" description="HD-GYP" evidence="4">
    <location>
        <begin position="728"/>
        <end position="930"/>
    </location>
</feature>
<feature type="transmembrane region" description="Helical" evidence="1">
    <location>
        <begin position="356"/>
        <end position="373"/>
    </location>
</feature>
<keyword evidence="1" id="KW-1133">Transmembrane helix</keyword>
<evidence type="ECO:0000256" key="1">
    <source>
        <dbReference type="SAM" id="Phobius"/>
    </source>
</evidence>
<dbReference type="InterPro" id="IPR037522">
    <property type="entry name" value="HD_GYP_dom"/>
</dbReference>
<dbReference type="SMART" id="SM00471">
    <property type="entry name" value="HDc"/>
    <property type="match status" value="1"/>
</dbReference>
<dbReference type="SUPFAM" id="SSF55781">
    <property type="entry name" value="GAF domain-like"/>
    <property type="match status" value="1"/>
</dbReference>
<evidence type="ECO:0000259" key="3">
    <source>
        <dbReference type="PROSITE" id="PS50885"/>
    </source>
</evidence>
<accession>A0A931NFK7</accession>
<name>A0A931NFK7_9BURK</name>
<dbReference type="InterPro" id="IPR003660">
    <property type="entry name" value="HAMP_dom"/>
</dbReference>
<dbReference type="GO" id="GO:0007165">
    <property type="term" value="P:signal transduction"/>
    <property type="evidence" value="ECO:0007669"/>
    <property type="project" value="InterPro"/>
</dbReference>